<comment type="similarity">
    <text evidence="4 17">Belongs to the aldehyde dehydrogenase family.</text>
</comment>
<evidence type="ECO:0000256" key="13">
    <source>
        <dbReference type="ARBA" id="ARBA00023136"/>
    </source>
</evidence>
<keyword evidence="8 17" id="KW-0560">Oxidoreductase</keyword>
<keyword evidence="12" id="KW-0496">Mitochondrion</keyword>
<dbReference type="InterPro" id="IPR016163">
    <property type="entry name" value="Ald_DH_C"/>
</dbReference>
<evidence type="ECO:0000256" key="7">
    <source>
        <dbReference type="ARBA" id="ARBA00022989"/>
    </source>
</evidence>
<evidence type="ECO:0000313" key="19">
    <source>
        <dbReference type="EMBL" id="KAG7852187.1"/>
    </source>
</evidence>
<dbReference type="EMBL" id="JAHLVD010000002">
    <property type="protein sequence ID" value="KAG7852187.1"/>
    <property type="molecule type" value="Genomic_DNA"/>
</dbReference>
<evidence type="ECO:0000256" key="2">
    <source>
        <dbReference type="ARBA" id="ARBA00004370"/>
    </source>
</evidence>
<comment type="catalytic activity">
    <reaction evidence="15">
        <text>L-glutamate 5-semialdehyde + NAD(+) + H2O = L-glutamate + NADH + 2 H(+)</text>
        <dbReference type="Rhea" id="RHEA:30235"/>
        <dbReference type="ChEBI" id="CHEBI:15377"/>
        <dbReference type="ChEBI" id="CHEBI:15378"/>
        <dbReference type="ChEBI" id="CHEBI:29985"/>
        <dbReference type="ChEBI" id="CHEBI:57540"/>
        <dbReference type="ChEBI" id="CHEBI:57945"/>
        <dbReference type="ChEBI" id="CHEBI:58066"/>
        <dbReference type="EC" id="1.2.1.88"/>
    </reaction>
</comment>
<dbReference type="EC" id="1.2.1.88" evidence="5"/>
<evidence type="ECO:0000256" key="3">
    <source>
        <dbReference type="ARBA" id="ARBA00004786"/>
    </source>
</evidence>
<keyword evidence="6" id="KW-0812">Transmembrane</keyword>
<dbReference type="Pfam" id="PF07798">
    <property type="entry name" value="CCDC90-like"/>
    <property type="match status" value="1"/>
</dbReference>
<feature type="domain" description="Aldehyde dehydrogenase" evidence="18">
    <location>
        <begin position="640"/>
        <end position="1099"/>
    </location>
</feature>
<keyword evidence="7" id="KW-1133">Transmembrane helix</keyword>
<keyword evidence="13" id="KW-0472">Membrane</keyword>
<dbReference type="Proteomes" id="UP001197328">
    <property type="component" value="Unassembled WGS sequence"/>
</dbReference>
<dbReference type="PANTHER" id="PTHR42862:SF1">
    <property type="entry name" value="DELTA-1-PYRROLINE-5-CARBOXYLATE DEHYDROGENASE 2, ISOFORM A-RELATED"/>
    <property type="match status" value="1"/>
</dbReference>
<evidence type="ECO:0000313" key="20">
    <source>
        <dbReference type="Proteomes" id="UP001197328"/>
    </source>
</evidence>
<comment type="pathway">
    <text evidence="3">Amino-acid degradation; L-proline degradation into L-glutamate; L-glutamate from L-proline: step 2/2.</text>
</comment>
<keyword evidence="11" id="KW-0642">Proline metabolism</keyword>
<organism evidence="19 20">
    <name type="scientific">Pichia angusta</name>
    <name type="common">Yeast</name>
    <name type="synonym">Hansenula polymorpha</name>
    <dbReference type="NCBI Taxonomy" id="870730"/>
    <lineage>
        <taxon>Eukaryota</taxon>
        <taxon>Fungi</taxon>
        <taxon>Dikarya</taxon>
        <taxon>Ascomycota</taxon>
        <taxon>Saccharomycotina</taxon>
        <taxon>Pichiomycetes</taxon>
        <taxon>Pichiales</taxon>
        <taxon>Pichiaceae</taxon>
        <taxon>Ogataea</taxon>
    </lineage>
</organism>
<evidence type="ECO:0000256" key="16">
    <source>
        <dbReference type="PROSITE-ProRule" id="PRU10007"/>
    </source>
</evidence>
<evidence type="ECO:0000256" key="6">
    <source>
        <dbReference type="ARBA" id="ARBA00022692"/>
    </source>
</evidence>
<evidence type="ECO:0000256" key="8">
    <source>
        <dbReference type="ARBA" id="ARBA00023002"/>
    </source>
</evidence>
<evidence type="ECO:0000256" key="5">
    <source>
        <dbReference type="ARBA" id="ARBA00012884"/>
    </source>
</evidence>
<dbReference type="Pfam" id="PF00171">
    <property type="entry name" value="Aldedh"/>
    <property type="match status" value="1"/>
</dbReference>
<sequence length="1126" mass="127442">METFMDTYKVWKQLRNSGFSEAESEVVLGLIRTALKQKLTWLNNKFVPQVDLENEAYLFEAAHSELLVETRNYREISLTELTSSSIGLKRVFNLLQDETTSRLQLNDNSIKMILNQFKHENNLQLKRLNIKNQDLNNKIISELISGLRSEVETLRWALTRSGILAILIMAVAIMTSWNATKNLKLGDELEAAQDAPMLRQISEPADEESHDYEADWDERVRVQHGFLERLRAHVCVERVAHEPFVDENGVAVESVELLVEHLCELVVERVAVVQIEHFVDEPKLAQLGRRQRFGQQHVFQRRTQAKPVRQRHRCCALGRETDVGERERHEHLLVLGVDDVCESDERRCEPDHRPVEPDHEQFAVRREQMHQIQVLRADLAEDLAAGLVFQLGDRLDVGSRREHRAPAHNKRRCCVRVLVCQLEQLGELHKLGDGEGVSGVRVVQDDHKHLADDFIAWRHVERQREGRNIKSTECGVLACEKFTVCLRKGSVQGRQAVDTSETGLSWAFEHQRQQFTLPPPDLLLILARGGFPCPAFRQRLPRKKKISYTAATCINTLAASTSSQISMRSFLLLHRRGVAQLAYFQTPKHVTNEIVKPFAKHDQLDWDLLKSELFSFTDTTTKVPLVIGGKEYYSRDLKTQVNPGNHKQVIAEYATATEKDVREAIDAAQTAKKDWLNTPFDDRAAIFYKAADLISTKYRHRMLAATILGQGKNVYQAEIDAVAELADFFRFNIKYAHQLYNSQPPESTNGVWNRVEYRPLEGFVYAVTPFNFTAIAANLVGAPALMGNTVVWKPSQYAVLSNYTMFQILREAGLPEGVINFIPGDPEMITNSVLADKNFNALHFTGSTQVFGDIWAKIANNTAQGKYRDFPRIVGETGGKNFHLVDKSANVSHAVLSTIRGAFEYQGQKCSATSRLYVDAQIWPEFKKQLVQHTNEIVPTNTSATNGLHRFMGPVIHQNSFDKLSAAIDSIKDDAELELLCGGLANASEGYFVKPTIVETSNPVHPFMTTEFFGPLLTVYVYEDLDQILPQIDSATKYGLTGSVFASDRQIIRKVQEELRYSAGNFYINDKSTGAVVGQQPFGGSRMSGTNDKAGSASILSRFVTPRAIKENFYEISDYRYPSNYE</sequence>
<evidence type="ECO:0000256" key="11">
    <source>
        <dbReference type="ARBA" id="ARBA00023062"/>
    </source>
</evidence>
<keyword evidence="20" id="KW-1185">Reference proteome</keyword>
<gene>
    <name evidence="19" type="ORF">KL940_001069</name>
</gene>
<evidence type="ECO:0000256" key="12">
    <source>
        <dbReference type="ARBA" id="ARBA00023128"/>
    </source>
</evidence>
<comment type="subcellular location">
    <subcellularLocation>
        <location evidence="2">Membrane</location>
    </subcellularLocation>
    <subcellularLocation>
        <location evidence="1">Mitochondrion</location>
    </subcellularLocation>
</comment>
<dbReference type="PROSITE" id="PS00070">
    <property type="entry name" value="ALDEHYDE_DEHYDR_CYS"/>
    <property type="match status" value="1"/>
</dbReference>
<evidence type="ECO:0000256" key="9">
    <source>
        <dbReference type="ARBA" id="ARBA00023027"/>
    </source>
</evidence>
<keyword evidence="10" id="KW-0175">Coiled coil</keyword>
<dbReference type="InterPro" id="IPR029510">
    <property type="entry name" value="Ald_DH_CS_GLU"/>
</dbReference>
<keyword evidence="9" id="KW-0520">NAD</keyword>
<dbReference type="InterPro" id="IPR024461">
    <property type="entry name" value="CCDC90-like"/>
</dbReference>
<dbReference type="InterPro" id="IPR005931">
    <property type="entry name" value="P5CDH/ALDH4A1"/>
</dbReference>
<evidence type="ECO:0000256" key="4">
    <source>
        <dbReference type="ARBA" id="ARBA00009986"/>
    </source>
</evidence>
<dbReference type="Gene3D" id="3.40.309.10">
    <property type="entry name" value="Aldehyde Dehydrogenase, Chain A, domain 2"/>
    <property type="match status" value="1"/>
</dbReference>
<dbReference type="PROSITE" id="PS00687">
    <property type="entry name" value="ALDEHYDE_DEHYDR_GLU"/>
    <property type="match status" value="1"/>
</dbReference>
<dbReference type="Gene3D" id="1.20.5.340">
    <property type="match status" value="1"/>
</dbReference>
<evidence type="ECO:0000256" key="14">
    <source>
        <dbReference type="ARBA" id="ARBA00032259"/>
    </source>
</evidence>
<dbReference type="InterPro" id="IPR016161">
    <property type="entry name" value="Ald_DH/histidinol_DH"/>
</dbReference>
<dbReference type="Gene3D" id="3.40.605.10">
    <property type="entry name" value="Aldehyde Dehydrogenase, Chain A, domain 1"/>
    <property type="match status" value="1"/>
</dbReference>
<evidence type="ECO:0000256" key="10">
    <source>
        <dbReference type="ARBA" id="ARBA00023054"/>
    </source>
</evidence>
<dbReference type="InterPro" id="IPR015590">
    <property type="entry name" value="Aldehyde_DH_dom"/>
</dbReference>
<dbReference type="NCBIfam" id="TIGR01236">
    <property type="entry name" value="D1pyr5carbox1"/>
    <property type="match status" value="1"/>
</dbReference>
<proteinExistence type="inferred from homology"/>
<evidence type="ECO:0000256" key="15">
    <source>
        <dbReference type="ARBA" id="ARBA00048142"/>
    </source>
</evidence>
<dbReference type="InterPro" id="IPR016162">
    <property type="entry name" value="Ald_DH_N"/>
</dbReference>
<feature type="active site" evidence="16">
    <location>
        <position position="876"/>
    </location>
</feature>
<accession>A0ABQ7S2G4</accession>
<name>A0ABQ7S2G4_PICAN</name>
<evidence type="ECO:0000259" key="18">
    <source>
        <dbReference type="Pfam" id="PF00171"/>
    </source>
</evidence>
<protein>
    <recommendedName>
        <fullName evidence="14">L-glutamate gamma-semialdehyde dehydrogenase</fullName>
        <ecNumber evidence="5">1.2.1.88</ecNumber>
    </recommendedName>
    <alternativeName>
        <fullName evidence="14">L-glutamate gamma-semialdehyde dehydrogenase</fullName>
    </alternativeName>
</protein>
<comment type="caution">
    <text evidence="19">The sequence shown here is derived from an EMBL/GenBank/DDBJ whole genome shotgun (WGS) entry which is preliminary data.</text>
</comment>
<reference evidence="19 20" key="1">
    <citation type="journal article" date="2021" name="G3 (Bethesda)">
        <title>Genomic diversity, chromosomal rearrangements, and interspecies hybridization in the ogataea polymorpha species complex.</title>
        <authorList>
            <person name="Hanson S.J."/>
            <person name="Cinneide E.O."/>
            <person name="Salzberg L.I."/>
            <person name="Wolfe K.H."/>
            <person name="McGowan J."/>
            <person name="Fitzpatrick D.A."/>
            <person name="Matlin K."/>
        </authorList>
    </citation>
    <scope>NUCLEOTIDE SEQUENCE [LARGE SCALE GENOMIC DNA]</scope>
    <source>
        <strain evidence="19">51-138</strain>
    </source>
</reference>
<evidence type="ECO:0000256" key="17">
    <source>
        <dbReference type="RuleBase" id="RU003345"/>
    </source>
</evidence>
<dbReference type="PANTHER" id="PTHR42862">
    <property type="entry name" value="DELTA-1-PYRROLINE-5-CARBOXYLATE DEHYDROGENASE 1, ISOFORM A-RELATED"/>
    <property type="match status" value="1"/>
</dbReference>
<dbReference type="SUPFAM" id="SSF53720">
    <property type="entry name" value="ALDH-like"/>
    <property type="match status" value="1"/>
</dbReference>
<dbReference type="InterPro" id="IPR050485">
    <property type="entry name" value="Proline_metab_enzyme"/>
</dbReference>
<evidence type="ECO:0000256" key="1">
    <source>
        <dbReference type="ARBA" id="ARBA00004173"/>
    </source>
</evidence>
<dbReference type="InterPro" id="IPR016160">
    <property type="entry name" value="Ald_DH_CS_CYS"/>
</dbReference>